<evidence type="ECO:0000313" key="2">
    <source>
        <dbReference type="EMBL" id="SDQ30330.1"/>
    </source>
</evidence>
<keyword evidence="3" id="KW-1185">Reference proteome</keyword>
<dbReference type="Proteomes" id="UP000199627">
    <property type="component" value="Unassembled WGS sequence"/>
</dbReference>
<dbReference type="EMBL" id="FNKL01000002">
    <property type="protein sequence ID" value="SDQ30330.1"/>
    <property type="molecule type" value="Genomic_DNA"/>
</dbReference>
<evidence type="ECO:0000313" key="3">
    <source>
        <dbReference type="Proteomes" id="UP000199627"/>
    </source>
</evidence>
<evidence type="ECO:0000256" key="1">
    <source>
        <dbReference type="SAM" id="Phobius"/>
    </source>
</evidence>
<proteinExistence type="predicted"/>
<feature type="transmembrane region" description="Helical" evidence="1">
    <location>
        <begin position="7"/>
        <end position="27"/>
    </location>
</feature>
<name>A0A1H0ZSC1_9FLAO</name>
<keyword evidence="1" id="KW-1133">Transmembrane helix</keyword>
<reference evidence="3" key="1">
    <citation type="submission" date="2016-10" db="EMBL/GenBank/DDBJ databases">
        <authorList>
            <person name="Varghese N."/>
            <person name="Submissions S."/>
        </authorList>
    </citation>
    <scope>NUCLEOTIDE SEQUENCE [LARGE SCALE GENOMIC DNA]</scope>
    <source>
        <strain evidence="3">DSM 17072</strain>
    </source>
</reference>
<feature type="transmembrane region" description="Helical" evidence="1">
    <location>
        <begin position="55"/>
        <end position="79"/>
    </location>
</feature>
<protein>
    <submittedName>
        <fullName evidence="2">Uncharacterized protein</fullName>
    </submittedName>
</protein>
<dbReference type="STRING" id="311333.SAMN05421664_1054"/>
<gene>
    <name evidence="2" type="ORF">SAMN05421664_1054</name>
</gene>
<dbReference type="OrthoDB" id="1263725at2"/>
<accession>A0A1H0ZSC1</accession>
<dbReference type="RefSeq" id="WP_089754373.1">
    <property type="nucleotide sequence ID" value="NZ_FNKL01000002.1"/>
</dbReference>
<keyword evidence="1" id="KW-0812">Transmembrane</keyword>
<keyword evidence="1" id="KW-0472">Membrane</keyword>
<organism evidence="2 3">
    <name type="scientific">Chryseobacterium soldanellicola</name>
    <dbReference type="NCBI Taxonomy" id="311333"/>
    <lineage>
        <taxon>Bacteria</taxon>
        <taxon>Pseudomonadati</taxon>
        <taxon>Bacteroidota</taxon>
        <taxon>Flavobacteriia</taxon>
        <taxon>Flavobacteriales</taxon>
        <taxon>Weeksellaceae</taxon>
        <taxon>Chryseobacterium group</taxon>
        <taxon>Chryseobacterium</taxon>
    </lineage>
</organism>
<dbReference type="AlphaFoldDB" id="A0A1H0ZSC1"/>
<sequence length="93" mass="11200">MITVLKKYWLLILIVFIAINFLGFYLIKTSPDFLDIYEHAEPEEVIQKFKTKENIYSIFFGFLFILDCWLIVFIPYLIIREVFKPKILKSSKK</sequence>